<evidence type="ECO:0000256" key="1">
    <source>
        <dbReference type="ARBA" id="ARBA00023015"/>
    </source>
</evidence>
<reference evidence="5 6" key="1">
    <citation type="submission" date="2024-10" db="EMBL/GenBank/DDBJ databases">
        <title>The Natural Products Discovery Center: Release of the First 8490 Sequenced Strains for Exploring Actinobacteria Biosynthetic Diversity.</title>
        <authorList>
            <person name="Kalkreuter E."/>
            <person name="Kautsar S.A."/>
            <person name="Yang D."/>
            <person name="Bader C.D."/>
            <person name="Teijaro C.N."/>
            <person name="Fluegel L."/>
            <person name="Davis C.M."/>
            <person name="Simpson J.R."/>
            <person name="Lauterbach L."/>
            <person name="Steele A.D."/>
            <person name="Gui C."/>
            <person name="Meng S."/>
            <person name="Li G."/>
            <person name="Viehrig K."/>
            <person name="Ye F."/>
            <person name="Su P."/>
            <person name="Kiefer A.F."/>
            <person name="Nichols A."/>
            <person name="Cepeda A.J."/>
            <person name="Yan W."/>
            <person name="Fan B."/>
            <person name="Jiang Y."/>
            <person name="Adhikari A."/>
            <person name="Zheng C.-J."/>
            <person name="Schuster L."/>
            <person name="Cowan T.M."/>
            <person name="Smanski M.J."/>
            <person name="Chevrette M.G."/>
            <person name="De Carvalho L.P.S."/>
            <person name="Shen B."/>
        </authorList>
    </citation>
    <scope>NUCLEOTIDE SEQUENCE [LARGE SCALE GENOMIC DNA]</scope>
    <source>
        <strain evidence="5 6">NPDC007147</strain>
    </source>
</reference>
<sequence>MTSDVPSPRDEPVTLAAIAARAGVHVSTVSRALTPGANGVSPATAQRIRALAAELGYQRDPAATTLRTGRSSIFGVLVPRLTDFVLARIYEGLDAAAARHGYNTFVANTTDDPALRRERLEELLARRVAGIVLGDARLDGDDLVKILARRNIPYVLVSRRLTGHLSVTTDDLLGGRLAAEHLLQLGHHCVGVAAGEPYASTGVERTTGFVRRYAEAGFPLPPEYVLPSRFDTAGGHAAGAALLDLDPRPTAIFAVNDTAAIGVIGALREHGLRPGSDVAVVGYNDIPVAADMPVPLTTVHSPMFEMGQQAMGLLIDRLHGRRVRSKRLRPHLIARDSTLGD</sequence>
<dbReference type="InterPro" id="IPR000843">
    <property type="entry name" value="HTH_LacI"/>
</dbReference>
<name>A0ABW6KWY3_9ACTN</name>
<evidence type="ECO:0000256" key="3">
    <source>
        <dbReference type="ARBA" id="ARBA00023163"/>
    </source>
</evidence>
<dbReference type="EMBL" id="JBIAFJ010000018">
    <property type="protein sequence ID" value="MFE9171889.1"/>
    <property type="molecule type" value="Genomic_DNA"/>
</dbReference>
<dbReference type="Gene3D" id="1.10.260.40">
    <property type="entry name" value="lambda repressor-like DNA-binding domains"/>
    <property type="match status" value="1"/>
</dbReference>
<keyword evidence="2 5" id="KW-0238">DNA-binding</keyword>
<dbReference type="Pfam" id="PF00356">
    <property type="entry name" value="LacI"/>
    <property type="match status" value="1"/>
</dbReference>
<comment type="caution">
    <text evidence="5">The sequence shown here is derived from an EMBL/GenBank/DDBJ whole genome shotgun (WGS) entry which is preliminary data.</text>
</comment>
<gene>
    <name evidence="5" type="ORF">ACFYNZ_20745</name>
</gene>
<dbReference type="GO" id="GO:0003677">
    <property type="term" value="F:DNA binding"/>
    <property type="evidence" value="ECO:0007669"/>
    <property type="project" value="UniProtKB-KW"/>
</dbReference>
<keyword evidence="6" id="KW-1185">Reference proteome</keyword>
<accession>A0ABW6KWY3</accession>
<dbReference type="CDD" id="cd01392">
    <property type="entry name" value="HTH_LacI"/>
    <property type="match status" value="1"/>
</dbReference>
<evidence type="ECO:0000313" key="5">
    <source>
        <dbReference type="EMBL" id="MFE9171889.1"/>
    </source>
</evidence>
<dbReference type="RefSeq" id="WP_073949769.1">
    <property type="nucleotide sequence ID" value="NZ_JBIAFJ010000018.1"/>
</dbReference>
<feature type="domain" description="HTH lacI-type" evidence="4">
    <location>
        <begin position="13"/>
        <end position="68"/>
    </location>
</feature>
<dbReference type="PANTHER" id="PTHR30146:SF138">
    <property type="entry name" value="TRANSCRIPTIONAL REGULATORY PROTEIN"/>
    <property type="match status" value="1"/>
</dbReference>
<protein>
    <submittedName>
        <fullName evidence="5">LacI family DNA-binding transcriptional regulator</fullName>
    </submittedName>
</protein>
<evidence type="ECO:0000313" key="6">
    <source>
        <dbReference type="Proteomes" id="UP001601197"/>
    </source>
</evidence>
<dbReference type="Proteomes" id="UP001601197">
    <property type="component" value="Unassembled WGS sequence"/>
</dbReference>
<dbReference type="InterPro" id="IPR010982">
    <property type="entry name" value="Lambda_DNA-bd_dom_sf"/>
</dbReference>
<keyword evidence="1" id="KW-0805">Transcription regulation</keyword>
<evidence type="ECO:0000256" key="2">
    <source>
        <dbReference type="ARBA" id="ARBA00023125"/>
    </source>
</evidence>
<dbReference type="PROSITE" id="PS50932">
    <property type="entry name" value="HTH_LACI_2"/>
    <property type="match status" value="1"/>
</dbReference>
<dbReference type="SUPFAM" id="SSF53822">
    <property type="entry name" value="Periplasmic binding protein-like I"/>
    <property type="match status" value="1"/>
</dbReference>
<proteinExistence type="predicted"/>
<dbReference type="SMART" id="SM00354">
    <property type="entry name" value="HTH_LACI"/>
    <property type="match status" value="1"/>
</dbReference>
<keyword evidence="3" id="KW-0804">Transcription</keyword>
<dbReference type="PANTHER" id="PTHR30146">
    <property type="entry name" value="LACI-RELATED TRANSCRIPTIONAL REPRESSOR"/>
    <property type="match status" value="1"/>
</dbReference>
<dbReference type="Pfam" id="PF13377">
    <property type="entry name" value="Peripla_BP_3"/>
    <property type="match status" value="1"/>
</dbReference>
<dbReference type="InterPro" id="IPR028082">
    <property type="entry name" value="Peripla_BP_I"/>
</dbReference>
<organism evidence="5 6">
    <name type="scientific">Streptomyces kebangsaanensis</name>
    <dbReference type="NCBI Taxonomy" id="864058"/>
    <lineage>
        <taxon>Bacteria</taxon>
        <taxon>Bacillati</taxon>
        <taxon>Actinomycetota</taxon>
        <taxon>Actinomycetes</taxon>
        <taxon>Kitasatosporales</taxon>
        <taxon>Streptomycetaceae</taxon>
        <taxon>Streptomyces</taxon>
    </lineage>
</organism>
<dbReference type="SUPFAM" id="SSF47413">
    <property type="entry name" value="lambda repressor-like DNA-binding domains"/>
    <property type="match status" value="1"/>
</dbReference>
<evidence type="ECO:0000259" key="4">
    <source>
        <dbReference type="PROSITE" id="PS50932"/>
    </source>
</evidence>
<dbReference type="InterPro" id="IPR046335">
    <property type="entry name" value="LacI/GalR-like_sensor"/>
</dbReference>
<dbReference type="Gene3D" id="3.40.50.2300">
    <property type="match status" value="2"/>
</dbReference>